<reference evidence="1 2" key="1">
    <citation type="submission" date="2015-01" db="EMBL/GenBank/DDBJ databases">
        <title>Genome of allotetraploid Gossypium barbadense reveals genomic plasticity and fiber elongation in cotton evolution.</title>
        <authorList>
            <person name="Chen X."/>
            <person name="Liu X."/>
            <person name="Zhao B."/>
            <person name="Zheng H."/>
            <person name="Hu Y."/>
            <person name="Lu G."/>
            <person name="Yang C."/>
            <person name="Chen J."/>
            <person name="Shan C."/>
            <person name="Zhang L."/>
            <person name="Zhou Y."/>
            <person name="Wang L."/>
            <person name="Guo W."/>
            <person name="Bai Y."/>
            <person name="Ruan J."/>
            <person name="Shangguan X."/>
            <person name="Mao Y."/>
            <person name="Jiang J."/>
            <person name="Zhu Y."/>
            <person name="Lei J."/>
            <person name="Kang H."/>
            <person name="Chen S."/>
            <person name="He X."/>
            <person name="Wang R."/>
            <person name="Wang Y."/>
            <person name="Chen J."/>
            <person name="Wang L."/>
            <person name="Yu S."/>
            <person name="Wang B."/>
            <person name="Wei J."/>
            <person name="Song S."/>
            <person name="Lu X."/>
            <person name="Gao Z."/>
            <person name="Gu W."/>
            <person name="Deng X."/>
            <person name="Ma D."/>
            <person name="Wang S."/>
            <person name="Liang W."/>
            <person name="Fang L."/>
            <person name="Cai C."/>
            <person name="Zhu X."/>
            <person name="Zhou B."/>
            <person name="Zhang Y."/>
            <person name="Chen Z."/>
            <person name="Xu S."/>
            <person name="Zhu R."/>
            <person name="Wang S."/>
            <person name="Zhang T."/>
            <person name="Zhao G."/>
        </authorList>
    </citation>
    <scope>NUCLEOTIDE SEQUENCE [LARGE SCALE GENOMIC DNA]</scope>
    <source>
        <strain evidence="2">cv. Xinhai21</strain>
        <tissue evidence="1">Leaf</tissue>
    </source>
</reference>
<proteinExistence type="predicted"/>
<dbReference type="AlphaFoldDB" id="A0A2P5W0U1"/>
<evidence type="ECO:0000313" key="2">
    <source>
        <dbReference type="Proteomes" id="UP000239757"/>
    </source>
</evidence>
<dbReference type="OrthoDB" id="10298975at2759"/>
<evidence type="ECO:0000313" key="1">
    <source>
        <dbReference type="EMBL" id="PPR84675.1"/>
    </source>
</evidence>
<dbReference type="EMBL" id="KZ669739">
    <property type="protein sequence ID" value="PPR84675.1"/>
    <property type="molecule type" value="Genomic_DNA"/>
</dbReference>
<accession>A0A2P5W0U1</accession>
<protein>
    <submittedName>
        <fullName evidence="1">Uncharacterized protein</fullName>
    </submittedName>
</protein>
<dbReference type="Proteomes" id="UP000239757">
    <property type="component" value="Unassembled WGS sequence"/>
</dbReference>
<gene>
    <name evidence="1" type="ORF">GOBAR_AA36038</name>
</gene>
<organism evidence="1 2">
    <name type="scientific">Gossypium barbadense</name>
    <name type="common">Sea Island cotton</name>
    <name type="synonym">Hibiscus barbadensis</name>
    <dbReference type="NCBI Taxonomy" id="3634"/>
    <lineage>
        <taxon>Eukaryota</taxon>
        <taxon>Viridiplantae</taxon>
        <taxon>Streptophyta</taxon>
        <taxon>Embryophyta</taxon>
        <taxon>Tracheophyta</taxon>
        <taxon>Spermatophyta</taxon>
        <taxon>Magnoliopsida</taxon>
        <taxon>eudicotyledons</taxon>
        <taxon>Gunneridae</taxon>
        <taxon>Pentapetalae</taxon>
        <taxon>rosids</taxon>
        <taxon>malvids</taxon>
        <taxon>Malvales</taxon>
        <taxon>Malvaceae</taxon>
        <taxon>Malvoideae</taxon>
        <taxon>Gossypium</taxon>
    </lineage>
</organism>
<name>A0A2P5W0U1_GOSBA</name>
<sequence length="119" mass="13669">MTENTRGREAKTLKATGKRCSKHKLRIPEFMHHSLPIIPANDREPYVIVGATQLLPVEDPVNLLLLVAEPWLQMRKHLPRLKSRLIFLQMKGVGRKKPPINVLLLSVVMDMEAIHAYFQ</sequence>